<gene>
    <name evidence="11" type="ORF">KP79_PYT24557</name>
</gene>
<dbReference type="Proteomes" id="UP000242188">
    <property type="component" value="Unassembled WGS sequence"/>
</dbReference>
<organism evidence="11 12">
    <name type="scientific">Mizuhopecten yessoensis</name>
    <name type="common">Japanese scallop</name>
    <name type="synonym">Patinopecten yessoensis</name>
    <dbReference type="NCBI Taxonomy" id="6573"/>
    <lineage>
        <taxon>Eukaryota</taxon>
        <taxon>Metazoa</taxon>
        <taxon>Spiralia</taxon>
        <taxon>Lophotrochozoa</taxon>
        <taxon>Mollusca</taxon>
        <taxon>Bivalvia</taxon>
        <taxon>Autobranchia</taxon>
        <taxon>Pteriomorphia</taxon>
        <taxon>Pectinida</taxon>
        <taxon>Pectinoidea</taxon>
        <taxon>Pectinidae</taxon>
        <taxon>Mizuhopecten</taxon>
    </lineage>
</organism>
<comment type="pathway">
    <text evidence="2">Protein modification; protein glycosylation.</text>
</comment>
<evidence type="ECO:0000313" key="12">
    <source>
        <dbReference type="Proteomes" id="UP000242188"/>
    </source>
</evidence>
<dbReference type="GO" id="GO:0008375">
    <property type="term" value="F:acetylglucosaminyltransferase activity"/>
    <property type="evidence" value="ECO:0007669"/>
    <property type="project" value="TreeGrafter"/>
</dbReference>
<evidence type="ECO:0000256" key="6">
    <source>
        <dbReference type="ARBA" id="ARBA00022968"/>
    </source>
</evidence>
<comment type="similarity">
    <text evidence="10">Belongs to the glycosyltransferase 14 family.</text>
</comment>
<proteinExistence type="inferred from homology"/>
<keyword evidence="3 11" id="KW-0328">Glycosyltransferase</keyword>
<name>A0A210PG31_MIZYE</name>
<evidence type="ECO:0000256" key="5">
    <source>
        <dbReference type="ARBA" id="ARBA00022692"/>
    </source>
</evidence>
<dbReference type="PANTHER" id="PTHR19297:SF181">
    <property type="entry name" value="PROTEIN XYLOSYLTRANSFERASE"/>
    <property type="match status" value="1"/>
</dbReference>
<keyword evidence="6" id="KW-0735">Signal-anchor</keyword>
<evidence type="ECO:0000256" key="1">
    <source>
        <dbReference type="ARBA" id="ARBA00004606"/>
    </source>
</evidence>
<evidence type="ECO:0000256" key="4">
    <source>
        <dbReference type="ARBA" id="ARBA00022679"/>
    </source>
</evidence>
<dbReference type="InterPro" id="IPR003406">
    <property type="entry name" value="Glyco_trans_14"/>
</dbReference>
<dbReference type="EMBL" id="NEDP02076728">
    <property type="protein sequence ID" value="OWF35406.1"/>
    <property type="molecule type" value="Genomic_DNA"/>
</dbReference>
<dbReference type="AlphaFoldDB" id="A0A210PG31"/>
<comment type="caution">
    <text evidence="11">The sequence shown here is derived from an EMBL/GenBank/DDBJ whole genome shotgun (WGS) entry which is preliminary data.</text>
</comment>
<comment type="subcellular location">
    <subcellularLocation>
        <location evidence="1">Membrane</location>
        <topology evidence="1">Single-pass type II membrane protein</topology>
    </subcellularLocation>
</comment>
<accession>A0A210PG31</accession>
<evidence type="ECO:0000256" key="10">
    <source>
        <dbReference type="ARBA" id="ARBA00038150"/>
    </source>
</evidence>
<sequence length="347" mass="39876">MVRLKAVYSLVFVMTVYVMYEFDRRTISDSLAIPQYFSPIGISQKIDRIQRTTSVQKPNRLVQVVDCVKIIEGDEMEIDKAKHITQQDLGIIPEQTYIEFTKDCDTFKQMRGYPGEEMVSETERAFPIAFSILLYKEVEQAERLLRAIYRPHNVYCLHVDLSAYPIVHRAVTSLAKCFDNVFISSKLEDVIYSGMTRVMADLNCMADLIKSPVSWKYFINTPSQQFPLQTNLELVKILTIYNGFNDIEGITQPNRMMMSRITNKHVVRNGRMVMTAAKMDKPPHNISIVKGSAYGVFSRQFVEFILHNQVSTDLLIYLNDVNSPDEYYWATLNHDRVIGAPGGYTGM</sequence>
<dbReference type="STRING" id="6573.A0A210PG31"/>
<keyword evidence="8" id="KW-0472">Membrane</keyword>
<dbReference type="Pfam" id="PF02485">
    <property type="entry name" value="Branch"/>
    <property type="match status" value="1"/>
</dbReference>
<keyword evidence="4 11" id="KW-0808">Transferase</keyword>
<dbReference type="GO" id="GO:0016020">
    <property type="term" value="C:membrane"/>
    <property type="evidence" value="ECO:0007669"/>
    <property type="project" value="UniProtKB-SubCell"/>
</dbReference>
<evidence type="ECO:0000313" key="11">
    <source>
        <dbReference type="EMBL" id="OWF35406.1"/>
    </source>
</evidence>
<evidence type="ECO:0000256" key="8">
    <source>
        <dbReference type="ARBA" id="ARBA00023136"/>
    </source>
</evidence>
<keyword evidence="5" id="KW-0812">Transmembrane</keyword>
<reference evidence="11 12" key="1">
    <citation type="journal article" date="2017" name="Nat. Ecol. Evol.">
        <title>Scallop genome provides insights into evolution of bilaterian karyotype and development.</title>
        <authorList>
            <person name="Wang S."/>
            <person name="Zhang J."/>
            <person name="Jiao W."/>
            <person name="Li J."/>
            <person name="Xun X."/>
            <person name="Sun Y."/>
            <person name="Guo X."/>
            <person name="Huan P."/>
            <person name="Dong B."/>
            <person name="Zhang L."/>
            <person name="Hu X."/>
            <person name="Sun X."/>
            <person name="Wang J."/>
            <person name="Zhao C."/>
            <person name="Wang Y."/>
            <person name="Wang D."/>
            <person name="Huang X."/>
            <person name="Wang R."/>
            <person name="Lv J."/>
            <person name="Li Y."/>
            <person name="Zhang Z."/>
            <person name="Liu B."/>
            <person name="Lu W."/>
            <person name="Hui Y."/>
            <person name="Liang J."/>
            <person name="Zhou Z."/>
            <person name="Hou R."/>
            <person name="Li X."/>
            <person name="Liu Y."/>
            <person name="Li H."/>
            <person name="Ning X."/>
            <person name="Lin Y."/>
            <person name="Zhao L."/>
            <person name="Xing Q."/>
            <person name="Dou J."/>
            <person name="Li Y."/>
            <person name="Mao J."/>
            <person name="Guo H."/>
            <person name="Dou H."/>
            <person name="Li T."/>
            <person name="Mu C."/>
            <person name="Jiang W."/>
            <person name="Fu Q."/>
            <person name="Fu X."/>
            <person name="Miao Y."/>
            <person name="Liu J."/>
            <person name="Yu Q."/>
            <person name="Li R."/>
            <person name="Liao H."/>
            <person name="Li X."/>
            <person name="Kong Y."/>
            <person name="Jiang Z."/>
            <person name="Chourrout D."/>
            <person name="Li R."/>
            <person name="Bao Z."/>
        </authorList>
    </citation>
    <scope>NUCLEOTIDE SEQUENCE [LARGE SCALE GENOMIC DNA]</scope>
    <source>
        <strain evidence="11 12">PY_sf001</strain>
    </source>
</reference>
<dbReference type="PANTHER" id="PTHR19297">
    <property type="entry name" value="GLYCOSYLTRANSFERASE 14 FAMILY MEMBER"/>
    <property type="match status" value="1"/>
</dbReference>
<evidence type="ECO:0000256" key="9">
    <source>
        <dbReference type="ARBA" id="ARBA00023180"/>
    </source>
</evidence>
<keyword evidence="12" id="KW-1185">Reference proteome</keyword>
<keyword evidence="7" id="KW-1133">Transmembrane helix</keyword>
<evidence type="ECO:0000256" key="3">
    <source>
        <dbReference type="ARBA" id="ARBA00022676"/>
    </source>
</evidence>
<keyword evidence="9" id="KW-0325">Glycoprotein</keyword>
<evidence type="ECO:0000256" key="7">
    <source>
        <dbReference type="ARBA" id="ARBA00022989"/>
    </source>
</evidence>
<dbReference type="OrthoDB" id="2019572at2759"/>
<evidence type="ECO:0000256" key="2">
    <source>
        <dbReference type="ARBA" id="ARBA00004922"/>
    </source>
</evidence>
<protein>
    <submittedName>
        <fullName evidence="11">Beta-1,3-galactosyl-O-glycosyl-glycoprotein beta-1,6-N-acetylglucosaminyltransferase 4</fullName>
    </submittedName>
</protein>